<dbReference type="Gene3D" id="3.10.450.50">
    <property type="match status" value="1"/>
</dbReference>
<dbReference type="InterPro" id="IPR032710">
    <property type="entry name" value="NTF2-like_dom_sf"/>
</dbReference>
<keyword evidence="1 2" id="KW-0694">RNA-binding</keyword>
<dbReference type="PANTHER" id="PTHR10693">
    <property type="entry name" value="RAS GTPASE-ACTIVATING PROTEIN-BINDING PROTEIN"/>
    <property type="match status" value="1"/>
</dbReference>
<dbReference type="InterPro" id="IPR039539">
    <property type="entry name" value="Ras_GTPase_bind_prot"/>
</dbReference>
<dbReference type="EMBL" id="JAYMYQ010000003">
    <property type="protein sequence ID" value="KAK7345726.1"/>
    <property type="molecule type" value="Genomic_DNA"/>
</dbReference>
<sequence>MVTSVCVCGSSMTRVDGDTTKTAHGMQQIHQLVKSLNFVRVEVKTINSLYGMNRSVLVMLSGFVKIRNVNGMRKFVQTVFLAPQEKSYYVLTDIFQFIDDGVTYPNPEPVPCGNIHAQPHASTSLEESPVSDYDWEEEISKYIDSICIEDDPADEYSLPEQQQQQQQDLKTEIMVEETPLKEASPSMPNVACPVHEIAVDREEEPLEEAPKKTYASAEASPSIPDVARPIHETAVAHEEEPLEEAPKKTYASALQCTKRQATPSVSLRRSNQVSSILSEGFFSLAFEVNPFSAHFVTNCEWQGNIRWFLVRHEPYLLIQRNLRNKILVFYGEIEQELKIFVKNLPASITKAEVEQEFKIFGKIRPDGTFIKLREEIGACYAFVEFEDILGVQNSLQASPIKLAGRQVYIEQWRRTTNWWWRCSSGKKKGDNQKQLSDGCSKGTFWSREHRQGKYFRYR</sequence>
<evidence type="ECO:0000259" key="5">
    <source>
        <dbReference type="PROSITE" id="PS50177"/>
    </source>
</evidence>
<evidence type="ECO:0008006" key="8">
    <source>
        <dbReference type="Google" id="ProtNLM"/>
    </source>
</evidence>
<evidence type="ECO:0000256" key="3">
    <source>
        <dbReference type="SAM" id="MobiDB-lite"/>
    </source>
</evidence>
<comment type="caution">
    <text evidence="6">The sequence shown here is derived from an EMBL/GenBank/DDBJ whole genome shotgun (WGS) entry which is preliminary data.</text>
</comment>
<dbReference type="PROSITE" id="PS50102">
    <property type="entry name" value="RRM"/>
    <property type="match status" value="1"/>
</dbReference>
<accession>A0AAN9QT03</accession>
<dbReference type="InterPro" id="IPR012677">
    <property type="entry name" value="Nucleotide-bd_a/b_plait_sf"/>
</dbReference>
<reference evidence="6 7" key="1">
    <citation type="submission" date="2024-01" db="EMBL/GenBank/DDBJ databases">
        <title>The genomes of 5 underutilized Papilionoideae crops provide insights into root nodulation and disease resistanc.</title>
        <authorList>
            <person name="Jiang F."/>
        </authorList>
    </citation>
    <scope>NUCLEOTIDE SEQUENCE [LARGE SCALE GENOMIC DNA]</scope>
    <source>
        <strain evidence="6">LVBAO_FW01</strain>
        <tissue evidence="6">Leaves</tissue>
    </source>
</reference>
<evidence type="ECO:0000256" key="2">
    <source>
        <dbReference type="PROSITE-ProRule" id="PRU00176"/>
    </source>
</evidence>
<evidence type="ECO:0000313" key="6">
    <source>
        <dbReference type="EMBL" id="KAK7345726.1"/>
    </source>
</evidence>
<protein>
    <recommendedName>
        <fullName evidence="8">NTF2 domain-containing protein</fullName>
    </recommendedName>
</protein>
<dbReference type="InterPro" id="IPR000504">
    <property type="entry name" value="RRM_dom"/>
</dbReference>
<dbReference type="Gene3D" id="3.30.70.330">
    <property type="match status" value="1"/>
</dbReference>
<dbReference type="InterPro" id="IPR002075">
    <property type="entry name" value="NTF2_dom"/>
</dbReference>
<dbReference type="GO" id="GO:0005829">
    <property type="term" value="C:cytosol"/>
    <property type="evidence" value="ECO:0007669"/>
    <property type="project" value="TreeGrafter"/>
</dbReference>
<feature type="domain" description="NTF2" evidence="5">
    <location>
        <begin position="1"/>
        <end position="97"/>
    </location>
</feature>
<dbReference type="Pfam" id="PF02136">
    <property type="entry name" value="NTF2"/>
    <property type="match status" value="1"/>
</dbReference>
<evidence type="ECO:0000256" key="1">
    <source>
        <dbReference type="ARBA" id="ARBA00022884"/>
    </source>
</evidence>
<dbReference type="SMART" id="SM00360">
    <property type="entry name" value="RRM"/>
    <property type="match status" value="1"/>
</dbReference>
<dbReference type="Proteomes" id="UP001367508">
    <property type="component" value="Unassembled WGS sequence"/>
</dbReference>
<keyword evidence="7" id="KW-1185">Reference proteome</keyword>
<proteinExistence type="predicted"/>
<feature type="region of interest" description="Disordered" evidence="3">
    <location>
        <begin position="203"/>
        <end position="223"/>
    </location>
</feature>
<feature type="domain" description="RRM" evidence="4">
    <location>
        <begin position="337"/>
        <end position="414"/>
    </location>
</feature>
<evidence type="ECO:0000313" key="7">
    <source>
        <dbReference type="Proteomes" id="UP001367508"/>
    </source>
</evidence>
<dbReference type="GO" id="GO:0003729">
    <property type="term" value="F:mRNA binding"/>
    <property type="evidence" value="ECO:0007669"/>
    <property type="project" value="TreeGrafter"/>
</dbReference>
<evidence type="ECO:0000259" key="4">
    <source>
        <dbReference type="PROSITE" id="PS50102"/>
    </source>
</evidence>
<name>A0AAN9QT03_CANGL</name>
<dbReference type="PANTHER" id="PTHR10693:SF29">
    <property type="entry name" value="GB|AAD20086.1"/>
    <property type="match status" value="1"/>
</dbReference>
<dbReference type="Pfam" id="PF00076">
    <property type="entry name" value="RRM_1"/>
    <property type="match status" value="1"/>
</dbReference>
<dbReference type="SUPFAM" id="SSF54928">
    <property type="entry name" value="RNA-binding domain, RBD"/>
    <property type="match status" value="1"/>
</dbReference>
<organism evidence="6 7">
    <name type="scientific">Canavalia gladiata</name>
    <name type="common">Sword bean</name>
    <name type="synonym">Dolichos gladiatus</name>
    <dbReference type="NCBI Taxonomy" id="3824"/>
    <lineage>
        <taxon>Eukaryota</taxon>
        <taxon>Viridiplantae</taxon>
        <taxon>Streptophyta</taxon>
        <taxon>Embryophyta</taxon>
        <taxon>Tracheophyta</taxon>
        <taxon>Spermatophyta</taxon>
        <taxon>Magnoliopsida</taxon>
        <taxon>eudicotyledons</taxon>
        <taxon>Gunneridae</taxon>
        <taxon>Pentapetalae</taxon>
        <taxon>rosids</taxon>
        <taxon>fabids</taxon>
        <taxon>Fabales</taxon>
        <taxon>Fabaceae</taxon>
        <taxon>Papilionoideae</taxon>
        <taxon>50 kb inversion clade</taxon>
        <taxon>NPAAA clade</taxon>
        <taxon>indigoferoid/millettioid clade</taxon>
        <taxon>Phaseoleae</taxon>
        <taxon>Canavalia</taxon>
    </lineage>
</organism>
<dbReference type="InterPro" id="IPR035979">
    <property type="entry name" value="RBD_domain_sf"/>
</dbReference>
<gene>
    <name evidence="6" type="ORF">VNO77_16336</name>
</gene>
<dbReference type="PROSITE" id="PS50177">
    <property type="entry name" value="NTF2_DOMAIN"/>
    <property type="match status" value="1"/>
</dbReference>
<dbReference type="CDD" id="cd00780">
    <property type="entry name" value="NTF2"/>
    <property type="match status" value="1"/>
</dbReference>
<dbReference type="InterPro" id="IPR018222">
    <property type="entry name" value="Nuclear_transport_factor_2_euk"/>
</dbReference>
<dbReference type="CDD" id="cd00590">
    <property type="entry name" value="RRM_SF"/>
    <property type="match status" value="1"/>
</dbReference>
<dbReference type="GO" id="GO:1990904">
    <property type="term" value="C:ribonucleoprotein complex"/>
    <property type="evidence" value="ECO:0007669"/>
    <property type="project" value="TreeGrafter"/>
</dbReference>
<dbReference type="SUPFAM" id="SSF54427">
    <property type="entry name" value="NTF2-like"/>
    <property type="match status" value="1"/>
</dbReference>
<dbReference type="AlphaFoldDB" id="A0AAN9QT03"/>